<dbReference type="OrthoDB" id="414075at2759"/>
<dbReference type="GeneID" id="110235035"/>
<dbReference type="GO" id="GO:0003723">
    <property type="term" value="F:RNA binding"/>
    <property type="evidence" value="ECO:0007669"/>
    <property type="project" value="TreeGrafter"/>
</dbReference>
<dbReference type="OMA" id="SCDRASC"/>
<dbReference type="GO" id="GO:1990432">
    <property type="term" value="P:siRNA 3'-end processing"/>
    <property type="evidence" value="ECO:0007669"/>
    <property type="project" value="TreeGrafter"/>
</dbReference>
<dbReference type="InterPro" id="IPR036397">
    <property type="entry name" value="RNaseH_sf"/>
</dbReference>
<dbReference type="Gene3D" id="3.30.420.10">
    <property type="entry name" value="Ribonuclease H-like superfamily/Ribonuclease H"/>
    <property type="match status" value="2"/>
</dbReference>
<protein>
    <submittedName>
        <fullName evidence="2">Uncharacterized protein</fullName>
    </submittedName>
</protein>
<evidence type="ECO:0000313" key="2">
    <source>
        <dbReference type="EnsemblMetazoa" id="XP_020896112.2"/>
    </source>
</evidence>
<evidence type="ECO:0000313" key="3">
    <source>
        <dbReference type="Proteomes" id="UP000887567"/>
    </source>
</evidence>
<dbReference type="GO" id="GO:0005634">
    <property type="term" value="C:nucleus"/>
    <property type="evidence" value="ECO:0007669"/>
    <property type="project" value="TreeGrafter"/>
</dbReference>
<dbReference type="PANTHER" id="PTHR15092:SF22">
    <property type="entry name" value="POLY(A)-SPECIFIC RIBONUCLEASE PNLDC1"/>
    <property type="match status" value="1"/>
</dbReference>
<dbReference type="EnsemblMetazoa" id="XM_021040453.2">
    <property type="protein sequence ID" value="XP_020896112.2"/>
    <property type="gene ID" value="LOC110235035"/>
</dbReference>
<dbReference type="InterPro" id="IPR051181">
    <property type="entry name" value="CAF1_poly(A)_ribonucleases"/>
</dbReference>
<organism evidence="2 3">
    <name type="scientific">Exaiptasia diaphana</name>
    <name type="common">Tropical sea anemone</name>
    <name type="synonym">Aiptasia pulchella</name>
    <dbReference type="NCBI Taxonomy" id="2652724"/>
    <lineage>
        <taxon>Eukaryota</taxon>
        <taxon>Metazoa</taxon>
        <taxon>Cnidaria</taxon>
        <taxon>Anthozoa</taxon>
        <taxon>Hexacorallia</taxon>
        <taxon>Actiniaria</taxon>
        <taxon>Aiptasiidae</taxon>
        <taxon>Exaiptasia</taxon>
    </lineage>
</organism>
<dbReference type="GO" id="GO:0000289">
    <property type="term" value="P:nuclear-transcribed mRNA poly(A) tail shortening"/>
    <property type="evidence" value="ECO:0007669"/>
    <property type="project" value="TreeGrafter"/>
</dbReference>
<dbReference type="GO" id="GO:0005783">
    <property type="term" value="C:endoplasmic reticulum"/>
    <property type="evidence" value="ECO:0007669"/>
    <property type="project" value="TreeGrafter"/>
</dbReference>
<dbReference type="RefSeq" id="XP_020896112.2">
    <property type="nucleotide sequence ID" value="XM_021040453.2"/>
</dbReference>
<dbReference type="PANTHER" id="PTHR15092">
    <property type="entry name" value="POLY A -SPECIFIC RIBONUCLEASE/TARGET OF EGR1, MEMBER 1"/>
    <property type="match status" value="1"/>
</dbReference>
<dbReference type="GO" id="GO:0000175">
    <property type="term" value="F:3'-5'-RNA exonuclease activity"/>
    <property type="evidence" value="ECO:0007669"/>
    <property type="project" value="TreeGrafter"/>
</dbReference>
<reference evidence="2" key="1">
    <citation type="submission" date="2022-11" db="UniProtKB">
        <authorList>
            <consortium name="EnsemblMetazoa"/>
        </authorList>
    </citation>
    <scope>IDENTIFICATION</scope>
</reference>
<dbReference type="AlphaFoldDB" id="A0A913WYV6"/>
<dbReference type="GO" id="GO:1990431">
    <property type="term" value="P:priRNA 3'-end processing"/>
    <property type="evidence" value="ECO:0007669"/>
    <property type="project" value="TreeGrafter"/>
</dbReference>
<dbReference type="InterPro" id="IPR012337">
    <property type="entry name" value="RNaseH-like_sf"/>
</dbReference>
<name>A0A913WYV6_EXADI</name>
<dbReference type="InterPro" id="IPR006941">
    <property type="entry name" value="RNase_CAF1"/>
</dbReference>
<comment type="similarity">
    <text evidence="1">Belongs to the CAF1 family.</text>
</comment>
<accession>A0A913WYV6</accession>
<evidence type="ECO:0000256" key="1">
    <source>
        <dbReference type="ARBA" id="ARBA00008372"/>
    </source>
</evidence>
<dbReference type="SUPFAM" id="SSF53098">
    <property type="entry name" value="Ribonuclease H-like"/>
    <property type="match status" value="1"/>
</dbReference>
<dbReference type="Pfam" id="PF04857">
    <property type="entry name" value="CAF1"/>
    <property type="match status" value="1"/>
</dbReference>
<sequence>MCEILRSNFEECFHEIEDVIKKSSFVAIDAEFTGLSLNDSSVYSLFDNASTRYKKLKKSVSQFVISQFGLCAFVENTEELNRYTAYTYNFYLFQPSFGPVDCRFLCQTSSLEFLCQNKFNFNKFIHEGVPYLNKEEEKEIKTQHENHTLHCNMTSYKLGDLDEEIKAEIAKTDLWLQSAKEGDEMTFNSENYIKQYMLLIELKNQFKHRNINCKVQDGFRIVITKKCSSDENIESKFQKEVGRIFLSIVGFSRVIQLLVKTKKPIVGHNLLTDLMLVYDKFICPLPDQYDEFKRALHEAFPVVCDTKQLAFKLRRLEILHNCTFLDSTNLDQLYTALTSDVARFFVLYNPSIELAEISKRYAEKSHLHEAGYDAYLSGYVFLRLAHLYSAKSKGTQLSRAIPFPKYLKMLHPYINIINIARASIPYLNLAGDDPPSVRPQWFCVKSRGSSPLSGPECTRYPV</sequence>
<dbReference type="KEGG" id="epa:110235035"/>
<proteinExistence type="inferred from homology"/>
<keyword evidence="3" id="KW-1185">Reference proteome</keyword>
<dbReference type="Proteomes" id="UP000887567">
    <property type="component" value="Unplaced"/>
</dbReference>